<evidence type="ECO:0000256" key="4">
    <source>
        <dbReference type="ARBA" id="ARBA00022452"/>
    </source>
</evidence>
<dbReference type="Pfam" id="PF02321">
    <property type="entry name" value="OEP"/>
    <property type="match status" value="1"/>
</dbReference>
<organism evidence="8 9">
    <name type="scientific">Caulobacter mirabilis</name>
    <dbReference type="NCBI Taxonomy" id="69666"/>
    <lineage>
        <taxon>Bacteria</taxon>
        <taxon>Pseudomonadati</taxon>
        <taxon>Pseudomonadota</taxon>
        <taxon>Alphaproteobacteria</taxon>
        <taxon>Caulobacterales</taxon>
        <taxon>Caulobacteraceae</taxon>
        <taxon>Caulobacter</taxon>
    </lineage>
</organism>
<reference evidence="8 9" key="1">
    <citation type="submission" date="2017-10" db="EMBL/GenBank/DDBJ databases">
        <title>Genome sequence of Caulobacter mirabilis FWC38.</title>
        <authorList>
            <person name="Fiebig A."/>
            <person name="Crosson S."/>
        </authorList>
    </citation>
    <scope>NUCLEOTIDE SEQUENCE [LARGE SCALE GENOMIC DNA]</scope>
    <source>
        <strain evidence="8 9">FWC 38</strain>
    </source>
</reference>
<keyword evidence="9" id="KW-1185">Reference proteome</keyword>
<evidence type="ECO:0008006" key="10">
    <source>
        <dbReference type="Google" id="ProtNLM"/>
    </source>
</evidence>
<evidence type="ECO:0000256" key="5">
    <source>
        <dbReference type="ARBA" id="ARBA00022692"/>
    </source>
</evidence>
<evidence type="ECO:0000313" key="9">
    <source>
        <dbReference type="Proteomes" id="UP000228945"/>
    </source>
</evidence>
<protein>
    <recommendedName>
        <fullName evidence="10">Transporter</fullName>
    </recommendedName>
</protein>
<dbReference type="AlphaFoldDB" id="A0A2D2B006"/>
<dbReference type="EMBL" id="CP024201">
    <property type="protein sequence ID" value="ATQ43580.1"/>
    <property type="molecule type" value="Genomic_DNA"/>
</dbReference>
<evidence type="ECO:0000256" key="3">
    <source>
        <dbReference type="ARBA" id="ARBA00022448"/>
    </source>
</evidence>
<evidence type="ECO:0000256" key="1">
    <source>
        <dbReference type="ARBA" id="ARBA00004442"/>
    </source>
</evidence>
<dbReference type="Proteomes" id="UP000228945">
    <property type="component" value="Chromosome"/>
</dbReference>
<dbReference type="PANTHER" id="PTHR30026">
    <property type="entry name" value="OUTER MEMBRANE PROTEIN TOLC"/>
    <property type="match status" value="1"/>
</dbReference>
<dbReference type="PANTHER" id="PTHR30026:SF5">
    <property type="entry name" value="ABC-TYPE EFFLUX SYSTEM SECRETIN COMPONENT"/>
    <property type="match status" value="1"/>
</dbReference>
<comment type="subcellular location">
    <subcellularLocation>
        <location evidence="1">Cell outer membrane</location>
    </subcellularLocation>
</comment>
<proteinExistence type="inferred from homology"/>
<accession>A0A2D2B006</accession>
<evidence type="ECO:0000256" key="2">
    <source>
        <dbReference type="ARBA" id="ARBA00007613"/>
    </source>
</evidence>
<keyword evidence="6" id="KW-0472">Membrane</keyword>
<dbReference type="KEGG" id="cmb:CSW64_14810"/>
<evidence type="ECO:0000256" key="6">
    <source>
        <dbReference type="ARBA" id="ARBA00023136"/>
    </source>
</evidence>
<keyword evidence="4" id="KW-1134">Transmembrane beta strand</keyword>
<name>A0A2D2B006_9CAUL</name>
<dbReference type="Gene3D" id="1.20.1600.10">
    <property type="entry name" value="Outer membrane efflux proteins (OEP)"/>
    <property type="match status" value="1"/>
</dbReference>
<keyword evidence="5" id="KW-0812">Transmembrane</keyword>
<gene>
    <name evidence="8" type="ORF">CSW64_14810</name>
</gene>
<dbReference type="GO" id="GO:0015562">
    <property type="term" value="F:efflux transmembrane transporter activity"/>
    <property type="evidence" value="ECO:0007669"/>
    <property type="project" value="InterPro"/>
</dbReference>
<dbReference type="SUPFAM" id="SSF56954">
    <property type="entry name" value="Outer membrane efflux proteins (OEP)"/>
    <property type="match status" value="1"/>
</dbReference>
<dbReference type="OrthoDB" id="187483at2"/>
<comment type="similarity">
    <text evidence="2">Belongs to the outer membrane factor (OMF) (TC 1.B.17) family.</text>
</comment>
<sequence>MADASRRRHSGKPGCADGLQPCLPRGGDPVKTLGIGIGCGPVRRRWRPRVAGAERVRWRLAALSLAVAGWAPLATAQALPDGPALSFTEAHERLMSRSDSLSAARAGLRASQDQAAAVGTLGRPIISFDAQALRYQKTIDLSLDPAKALVQSSVDGFLASLPSRLPSVPPAILGQVTGVVDQGMSDALAQLPGSVRLQQEESLVRSSLTAVAPLYTGGLITATKRAAQAGVVGAEAELAQAGDEATIKLVQTYFGQQLAAQILKVSTESRDGFERHLQDALKLEREGMISKAQRLQVEVARNAALRQYERAVDQHDTARRTLAALLRETSAVRPSTPLFVNPTPIGPADAFIQAAMANQPLLKRLDALQDQAAQGVKAAQAAQKPTVYGFAKYSLDRDQALLIEPDWIFGVGVHYTLLSGLDRGKAVSAARERASQAASAQAEARVALQTLTLRAHGNVETARRQYGLLAVNIEAARENLRLQDLAFREGEAPSSAVIDARVALSLAETQRAAAAYEYDLALAELLAVSGQATKYADYIRGAEQETP</sequence>
<evidence type="ECO:0000313" key="8">
    <source>
        <dbReference type="EMBL" id="ATQ43580.1"/>
    </source>
</evidence>
<dbReference type="GO" id="GO:0009279">
    <property type="term" value="C:cell outer membrane"/>
    <property type="evidence" value="ECO:0007669"/>
    <property type="project" value="UniProtKB-SubCell"/>
</dbReference>
<dbReference type="InterPro" id="IPR051906">
    <property type="entry name" value="TolC-like"/>
</dbReference>
<keyword evidence="3" id="KW-0813">Transport</keyword>
<dbReference type="GO" id="GO:1990281">
    <property type="term" value="C:efflux pump complex"/>
    <property type="evidence" value="ECO:0007669"/>
    <property type="project" value="TreeGrafter"/>
</dbReference>
<dbReference type="InterPro" id="IPR003423">
    <property type="entry name" value="OMP_efflux"/>
</dbReference>
<dbReference type="GO" id="GO:0015288">
    <property type="term" value="F:porin activity"/>
    <property type="evidence" value="ECO:0007669"/>
    <property type="project" value="TreeGrafter"/>
</dbReference>
<keyword evidence="7" id="KW-0998">Cell outer membrane</keyword>
<evidence type="ECO:0000256" key="7">
    <source>
        <dbReference type="ARBA" id="ARBA00023237"/>
    </source>
</evidence>